<name>A0ABW4IIH0_9SPHI</name>
<dbReference type="RefSeq" id="WP_379664138.1">
    <property type="nucleotide sequence ID" value="NZ_JBHUDG010000050.1"/>
</dbReference>
<comment type="caution">
    <text evidence="2">The sequence shown here is derived from an EMBL/GenBank/DDBJ whole genome shotgun (WGS) entry which is preliminary data.</text>
</comment>
<evidence type="ECO:0000259" key="1">
    <source>
        <dbReference type="Pfam" id="PF13788"/>
    </source>
</evidence>
<sequence>MKTEVIDTGKIRVLDIKADNGIVLKSAEDALDILANAGYGYEINKIIIRRENIIPDFFDLKTKIAGDILQKFSTYNGYLAIIGDFADIQSKSLHDFIRESNKQGRILFKPTITEALEIFG</sequence>
<dbReference type="InterPro" id="IPR025438">
    <property type="entry name" value="DUF4180"/>
</dbReference>
<feature type="domain" description="DUF4180" evidence="1">
    <location>
        <begin position="11"/>
        <end position="116"/>
    </location>
</feature>
<protein>
    <submittedName>
        <fullName evidence="2">DUF4180 domain-containing protein</fullName>
    </submittedName>
</protein>
<dbReference type="Pfam" id="PF13788">
    <property type="entry name" value="DUF4180"/>
    <property type="match status" value="1"/>
</dbReference>
<reference evidence="3" key="1">
    <citation type="journal article" date="2019" name="Int. J. Syst. Evol. Microbiol.">
        <title>The Global Catalogue of Microorganisms (GCM) 10K type strain sequencing project: providing services to taxonomists for standard genome sequencing and annotation.</title>
        <authorList>
            <consortium name="The Broad Institute Genomics Platform"/>
            <consortium name="The Broad Institute Genome Sequencing Center for Infectious Disease"/>
            <person name="Wu L."/>
            <person name="Ma J."/>
        </authorList>
    </citation>
    <scope>NUCLEOTIDE SEQUENCE [LARGE SCALE GENOMIC DNA]</scope>
    <source>
        <strain evidence="3">CCUG 53762</strain>
    </source>
</reference>
<evidence type="ECO:0000313" key="2">
    <source>
        <dbReference type="EMBL" id="MFD1631772.1"/>
    </source>
</evidence>
<keyword evidence="3" id="KW-1185">Reference proteome</keyword>
<dbReference type="EMBL" id="JBHUDG010000050">
    <property type="protein sequence ID" value="MFD1631772.1"/>
    <property type="molecule type" value="Genomic_DNA"/>
</dbReference>
<accession>A0ABW4IIH0</accession>
<gene>
    <name evidence="2" type="ORF">ACFSAH_18000</name>
</gene>
<organism evidence="2 3">
    <name type="scientific">Pseudopedobacter beijingensis</name>
    <dbReference type="NCBI Taxonomy" id="1207056"/>
    <lineage>
        <taxon>Bacteria</taxon>
        <taxon>Pseudomonadati</taxon>
        <taxon>Bacteroidota</taxon>
        <taxon>Sphingobacteriia</taxon>
        <taxon>Sphingobacteriales</taxon>
        <taxon>Sphingobacteriaceae</taxon>
        <taxon>Pseudopedobacter</taxon>
    </lineage>
</organism>
<dbReference type="Proteomes" id="UP001597118">
    <property type="component" value="Unassembled WGS sequence"/>
</dbReference>
<proteinExistence type="predicted"/>
<evidence type="ECO:0000313" key="3">
    <source>
        <dbReference type="Proteomes" id="UP001597118"/>
    </source>
</evidence>